<feature type="compositionally biased region" description="Basic and acidic residues" evidence="1">
    <location>
        <begin position="1"/>
        <end position="43"/>
    </location>
</feature>
<evidence type="ECO:0000259" key="3">
    <source>
        <dbReference type="SMART" id="SM00642"/>
    </source>
</evidence>
<evidence type="ECO:0000256" key="1">
    <source>
        <dbReference type="SAM" id="MobiDB-lite"/>
    </source>
</evidence>
<dbReference type="Gene3D" id="3.90.400.10">
    <property type="entry name" value="Oligo-1,6-glucosidase, Domain 2"/>
    <property type="match status" value="1"/>
</dbReference>
<dbReference type="InterPro" id="IPR013780">
    <property type="entry name" value="Glyco_hydro_b"/>
</dbReference>
<name>A0ABM0MJP6_SACKO</name>
<keyword evidence="2" id="KW-0812">Transmembrane</keyword>
<dbReference type="SUPFAM" id="SSF51445">
    <property type="entry name" value="(Trans)glycosidases"/>
    <property type="match status" value="1"/>
</dbReference>
<evidence type="ECO:0000313" key="5">
    <source>
        <dbReference type="RefSeq" id="XP_006820237.1"/>
    </source>
</evidence>
<dbReference type="SMART" id="SM00642">
    <property type="entry name" value="Aamy"/>
    <property type="match status" value="1"/>
</dbReference>
<dbReference type="GeneID" id="100368193"/>
<accession>A0ABM0MJP6</accession>
<feature type="transmembrane region" description="Helical" evidence="2">
    <location>
        <begin position="112"/>
        <end position="137"/>
    </location>
</feature>
<feature type="compositionally biased region" description="Polar residues" evidence="1">
    <location>
        <begin position="543"/>
        <end position="561"/>
    </location>
</feature>
<feature type="compositionally biased region" description="Acidic residues" evidence="1">
    <location>
        <begin position="53"/>
        <end position="62"/>
    </location>
</feature>
<dbReference type="InterPro" id="IPR045857">
    <property type="entry name" value="O16G_dom_2"/>
</dbReference>
<evidence type="ECO:0000256" key="2">
    <source>
        <dbReference type="SAM" id="Phobius"/>
    </source>
</evidence>
<dbReference type="Pfam" id="PF00128">
    <property type="entry name" value="Alpha-amylase"/>
    <property type="match status" value="1"/>
</dbReference>
<evidence type="ECO:0000313" key="4">
    <source>
        <dbReference type="Proteomes" id="UP000694865"/>
    </source>
</evidence>
<keyword evidence="2" id="KW-0472">Membrane</keyword>
<keyword evidence="2" id="KW-1133">Transmembrane helix</keyword>
<dbReference type="PANTHER" id="PTHR10357:SF179">
    <property type="entry name" value="NEUTRAL AND BASIC AMINO ACID TRANSPORT PROTEIN RBAT"/>
    <property type="match status" value="1"/>
</dbReference>
<feature type="domain" description="Glycosyl hydrolase family 13 catalytic" evidence="3">
    <location>
        <begin position="156"/>
        <end position="578"/>
    </location>
</feature>
<dbReference type="Gene3D" id="3.20.20.80">
    <property type="entry name" value="Glycosidases"/>
    <property type="match status" value="1"/>
</dbReference>
<gene>
    <name evidence="5" type="primary">LOC100368193</name>
</gene>
<keyword evidence="4" id="KW-1185">Reference proteome</keyword>
<dbReference type="Pfam" id="PF16028">
    <property type="entry name" value="SLC3A2_N"/>
    <property type="match status" value="1"/>
</dbReference>
<sequence>MSDTERDVEKGEEVQETKGEENAEEKPKETQEEKAPEAEKPEENEVNVKLLPTDDDDDDEDEHKEIDADAVYIKDGQLADPEAVEVKVSHVEHQGLGKEELMKRCNTPAWKATRIALLVLFWLAWFAMLVAVIILIATAPKCPRNKEWYQSGVSYQIYPRSFKDSDADGNGDLKGIEKKIDYLKDIGINTIWLGQIFPTGKANNMGRYATNFTAIDEDLGDEEDFQSLLEKVHAEGMRLIMEFIPNHSSDEHSWFEMSRQSADNQYSNYYVWESGSPDKPPNNWLSRFGNSAWTYEPLRKQWYLHTFSENEPDLNFHNDNVTKEISNAMEYWLKQGVDGFYLPYANQLVEQATFKNEADNTYFKSNVNNTVIPYESLIHNITRDQPETFDLLAKWRILLDTYSGPDSDDYKLLVAGAQSSAIATQVDYYGNKKKVSDYPYNFQLMDLCSTSNKTGKYMSALITSWLNSVGSIGPERITNWALGDSERSRVSTRCGRNLVKAMNTLLMTLPGSPTSYYGDEIGMNDVDVDSTAYSGTPVGGTPTDDQSNSTDDTANTYNTSDSSDAMEINYYISRDNFMSPMQWTDEDFSGFTNGSKAWYSINNDYKDINVAKELNDSMSIVSKFKALQNIRREPSLIGGQLNEVLVSDDIYSFSRTFNRWPSYFVALNLGNIGNVPAFHSAGKGLPKQGKLQYSTHSSVKPDETVDFDSIQLAPYEAIIVKFEK</sequence>
<feature type="region of interest" description="Disordered" evidence="1">
    <location>
        <begin position="529"/>
        <end position="561"/>
    </location>
</feature>
<dbReference type="InterPro" id="IPR006047">
    <property type="entry name" value="GH13_cat_dom"/>
</dbReference>
<feature type="region of interest" description="Disordered" evidence="1">
    <location>
        <begin position="1"/>
        <end position="62"/>
    </location>
</feature>
<dbReference type="PANTHER" id="PTHR10357">
    <property type="entry name" value="ALPHA-AMYLASE FAMILY MEMBER"/>
    <property type="match status" value="1"/>
</dbReference>
<proteinExistence type="predicted"/>
<dbReference type="InterPro" id="IPR031984">
    <property type="entry name" value="SLC3A2_N"/>
</dbReference>
<organism evidence="4 5">
    <name type="scientific">Saccoglossus kowalevskii</name>
    <name type="common">Acorn worm</name>
    <dbReference type="NCBI Taxonomy" id="10224"/>
    <lineage>
        <taxon>Eukaryota</taxon>
        <taxon>Metazoa</taxon>
        <taxon>Hemichordata</taxon>
        <taxon>Enteropneusta</taxon>
        <taxon>Harrimaniidae</taxon>
        <taxon>Saccoglossus</taxon>
    </lineage>
</organism>
<dbReference type="Proteomes" id="UP000694865">
    <property type="component" value="Unplaced"/>
</dbReference>
<dbReference type="InterPro" id="IPR017853">
    <property type="entry name" value="GH"/>
</dbReference>
<dbReference type="Gene3D" id="2.60.40.1180">
    <property type="entry name" value="Golgi alpha-mannosidase II"/>
    <property type="match status" value="1"/>
</dbReference>
<dbReference type="RefSeq" id="XP_006820237.1">
    <property type="nucleotide sequence ID" value="XM_006820174.1"/>
</dbReference>
<protein>
    <submittedName>
        <fullName evidence="5">Neutral and basic amino acid transport protein rBAT-like isoform X1</fullName>
    </submittedName>
</protein>
<reference evidence="5" key="1">
    <citation type="submission" date="2025-08" db="UniProtKB">
        <authorList>
            <consortium name="RefSeq"/>
        </authorList>
    </citation>
    <scope>IDENTIFICATION</scope>
    <source>
        <tissue evidence="5">Testes</tissue>
    </source>
</reference>